<dbReference type="AlphaFoldDB" id="J0WSL2"/>
<evidence type="ECO:0000256" key="3">
    <source>
        <dbReference type="ARBA" id="ARBA00022801"/>
    </source>
</evidence>
<protein>
    <submittedName>
        <fullName evidence="6">Cysteine proteinase</fullName>
    </submittedName>
</protein>
<dbReference type="GO" id="GO:0008234">
    <property type="term" value="F:cysteine-type peptidase activity"/>
    <property type="evidence" value="ECO:0007669"/>
    <property type="project" value="InterPro"/>
</dbReference>
<evidence type="ECO:0000313" key="7">
    <source>
        <dbReference type="Proteomes" id="UP000006514"/>
    </source>
</evidence>
<evidence type="ECO:0000256" key="1">
    <source>
        <dbReference type="ARBA" id="ARBA00005234"/>
    </source>
</evidence>
<evidence type="ECO:0000313" key="6">
    <source>
        <dbReference type="EMBL" id="EJD36165.1"/>
    </source>
</evidence>
<evidence type="ECO:0000259" key="5">
    <source>
        <dbReference type="PROSITE" id="PS50600"/>
    </source>
</evidence>
<feature type="region of interest" description="Disordered" evidence="4">
    <location>
        <begin position="75"/>
        <end position="110"/>
    </location>
</feature>
<dbReference type="KEGG" id="adl:AURDEDRAFT_130219"/>
<dbReference type="EMBL" id="JH687869">
    <property type="protein sequence ID" value="EJD36165.1"/>
    <property type="molecule type" value="Genomic_DNA"/>
</dbReference>
<dbReference type="PROSITE" id="PS50600">
    <property type="entry name" value="ULP_PROTEASE"/>
    <property type="match status" value="1"/>
</dbReference>
<dbReference type="Pfam" id="PF02902">
    <property type="entry name" value="Peptidase_C48"/>
    <property type="match status" value="1"/>
</dbReference>
<dbReference type="Proteomes" id="UP000006514">
    <property type="component" value="Unassembled WGS sequence"/>
</dbReference>
<evidence type="ECO:0000256" key="2">
    <source>
        <dbReference type="ARBA" id="ARBA00022670"/>
    </source>
</evidence>
<dbReference type="SUPFAM" id="SSF54001">
    <property type="entry name" value="Cysteine proteinases"/>
    <property type="match status" value="1"/>
</dbReference>
<feature type="compositionally biased region" description="Acidic residues" evidence="4">
    <location>
        <begin position="79"/>
        <end position="101"/>
    </location>
</feature>
<dbReference type="GO" id="GO:0019783">
    <property type="term" value="F:ubiquitin-like protein peptidase activity"/>
    <property type="evidence" value="ECO:0007669"/>
    <property type="project" value="UniProtKB-ARBA"/>
</dbReference>
<dbReference type="InterPro" id="IPR038765">
    <property type="entry name" value="Papain-like_cys_pep_sf"/>
</dbReference>
<feature type="domain" description="Ubiquitin-like protease family profile" evidence="5">
    <location>
        <begin position="148"/>
        <end position="288"/>
    </location>
</feature>
<proteinExistence type="inferred from homology"/>
<keyword evidence="7" id="KW-1185">Reference proteome</keyword>
<name>J0WSL2_AURST</name>
<dbReference type="Gene3D" id="3.40.395.10">
    <property type="entry name" value="Adenoviral Proteinase, Chain A"/>
    <property type="match status" value="1"/>
</dbReference>
<dbReference type="GO" id="GO:0006508">
    <property type="term" value="P:proteolysis"/>
    <property type="evidence" value="ECO:0007669"/>
    <property type="project" value="UniProtKB-KW"/>
</dbReference>
<accession>J0WSL2</accession>
<gene>
    <name evidence="6" type="ORF">AURDEDRAFT_130219</name>
</gene>
<reference evidence="7" key="1">
    <citation type="journal article" date="2012" name="Science">
        <title>The Paleozoic origin of enzymatic lignin decomposition reconstructed from 31 fungal genomes.</title>
        <authorList>
            <person name="Floudas D."/>
            <person name="Binder M."/>
            <person name="Riley R."/>
            <person name="Barry K."/>
            <person name="Blanchette R.A."/>
            <person name="Henrissat B."/>
            <person name="Martinez A.T."/>
            <person name="Otillar R."/>
            <person name="Spatafora J.W."/>
            <person name="Yadav J.S."/>
            <person name="Aerts A."/>
            <person name="Benoit I."/>
            <person name="Boyd A."/>
            <person name="Carlson A."/>
            <person name="Copeland A."/>
            <person name="Coutinho P.M."/>
            <person name="de Vries R.P."/>
            <person name="Ferreira P."/>
            <person name="Findley K."/>
            <person name="Foster B."/>
            <person name="Gaskell J."/>
            <person name="Glotzer D."/>
            <person name="Gorecki P."/>
            <person name="Heitman J."/>
            <person name="Hesse C."/>
            <person name="Hori C."/>
            <person name="Igarashi K."/>
            <person name="Jurgens J.A."/>
            <person name="Kallen N."/>
            <person name="Kersten P."/>
            <person name="Kohler A."/>
            <person name="Kuees U."/>
            <person name="Kumar T.K.A."/>
            <person name="Kuo A."/>
            <person name="LaButti K."/>
            <person name="Larrondo L.F."/>
            <person name="Lindquist E."/>
            <person name="Ling A."/>
            <person name="Lombard V."/>
            <person name="Lucas S."/>
            <person name="Lundell T."/>
            <person name="Martin R."/>
            <person name="McLaughlin D.J."/>
            <person name="Morgenstern I."/>
            <person name="Morin E."/>
            <person name="Murat C."/>
            <person name="Nagy L.G."/>
            <person name="Nolan M."/>
            <person name="Ohm R.A."/>
            <person name="Patyshakuliyeva A."/>
            <person name="Rokas A."/>
            <person name="Ruiz-Duenas F.J."/>
            <person name="Sabat G."/>
            <person name="Salamov A."/>
            <person name="Samejima M."/>
            <person name="Schmutz J."/>
            <person name="Slot J.C."/>
            <person name="St John F."/>
            <person name="Stenlid J."/>
            <person name="Sun H."/>
            <person name="Sun S."/>
            <person name="Syed K."/>
            <person name="Tsang A."/>
            <person name="Wiebenga A."/>
            <person name="Young D."/>
            <person name="Pisabarro A."/>
            <person name="Eastwood D.C."/>
            <person name="Martin F."/>
            <person name="Cullen D."/>
            <person name="Grigoriev I.V."/>
            <person name="Hibbett D.S."/>
        </authorList>
    </citation>
    <scope>NUCLEOTIDE SEQUENCE [LARGE SCALE GENOMIC DNA]</scope>
    <source>
        <strain evidence="7">TFB10046</strain>
    </source>
</reference>
<dbReference type="InterPro" id="IPR003653">
    <property type="entry name" value="Peptidase_C48_C"/>
</dbReference>
<dbReference type="eggNOG" id="ENOG502SGRS">
    <property type="taxonomic scope" value="Eukaryota"/>
</dbReference>
<comment type="similarity">
    <text evidence="1">Belongs to the peptidase C48 family.</text>
</comment>
<dbReference type="InParanoid" id="J0WSL2"/>
<organism evidence="6 7">
    <name type="scientific">Auricularia subglabra (strain TFB-10046 / SS5)</name>
    <name type="common">White-rot fungus</name>
    <name type="synonym">Auricularia delicata (strain TFB10046)</name>
    <dbReference type="NCBI Taxonomy" id="717982"/>
    <lineage>
        <taxon>Eukaryota</taxon>
        <taxon>Fungi</taxon>
        <taxon>Dikarya</taxon>
        <taxon>Basidiomycota</taxon>
        <taxon>Agaricomycotina</taxon>
        <taxon>Agaricomycetes</taxon>
        <taxon>Auriculariales</taxon>
        <taxon>Auriculariaceae</taxon>
        <taxon>Auricularia</taxon>
    </lineage>
</organism>
<sequence>MRRSSRRYTLLTIIRRRELRQLQTMDVRGCRALALPPVHEAQRPAPALLPLLAAALPPITPSLRRVRFADTLHVREPTAEESDGDQSDTDDDASDSDDTLEEMGSPRSSTVPLHIHLWPDLDNLAAAAQNGLGTANIVIGRTSVCTGSVVRPASSARLINGRQWLNGELIDAGISVLASEYPQRLERFCVLSSYEMTRYADGTDVQELHRHVDKLAPWSRTAVIVPINEENTHWLLAVVWPTLGYVEVFDSLGRPERMQRHAKDEQDRARQCNGYDCGLWTLAVVAGLLNGKHVTGLQESDMLRVRLGLATLLCKYGQNR</sequence>
<keyword evidence="2" id="KW-0645">Protease</keyword>
<dbReference type="OrthoDB" id="2976051at2759"/>
<evidence type="ECO:0000256" key="4">
    <source>
        <dbReference type="SAM" id="MobiDB-lite"/>
    </source>
</evidence>
<keyword evidence="3" id="KW-0378">Hydrolase</keyword>